<organism evidence="8 9">
    <name type="scientific">Penicillium argentinense</name>
    <dbReference type="NCBI Taxonomy" id="1131581"/>
    <lineage>
        <taxon>Eukaryota</taxon>
        <taxon>Fungi</taxon>
        <taxon>Dikarya</taxon>
        <taxon>Ascomycota</taxon>
        <taxon>Pezizomycotina</taxon>
        <taxon>Eurotiomycetes</taxon>
        <taxon>Eurotiomycetidae</taxon>
        <taxon>Eurotiales</taxon>
        <taxon>Aspergillaceae</taxon>
        <taxon>Penicillium</taxon>
    </lineage>
</organism>
<evidence type="ECO:0000256" key="2">
    <source>
        <dbReference type="ARBA" id="ARBA00023125"/>
    </source>
</evidence>
<feature type="compositionally biased region" description="Basic and acidic residues" evidence="5">
    <location>
        <begin position="101"/>
        <end position="110"/>
    </location>
</feature>
<dbReference type="Gene3D" id="3.30.200.160">
    <property type="entry name" value="TFIIIC, subcomplex tauA, subunit Sfc1, barrel domain"/>
    <property type="match status" value="1"/>
</dbReference>
<comment type="caution">
    <text evidence="8">The sequence shown here is derived from an EMBL/GenBank/DDBJ whole genome shotgun (WGS) entry which is preliminary data.</text>
</comment>
<dbReference type="PANTHER" id="PTHR13230:SF5">
    <property type="entry name" value="GENERAL TRANSCRIPTION FACTOR 3C POLYPEPTIDE 5"/>
    <property type="match status" value="1"/>
</dbReference>
<accession>A0A9W9EW35</accession>
<dbReference type="Pfam" id="PF17682">
    <property type="entry name" value="Tau95_N"/>
    <property type="match status" value="1"/>
</dbReference>
<dbReference type="InterPro" id="IPR019136">
    <property type="entry name" value="TF_IIIC_su-5_HTH"/>
</dbReference>
<dbReference type="Pfam" id="PF09734">
    <property type="entry name" value="Tau95"/>
    <property type="match status" value="1"/>
</dbReference>
<dbReference type="InterPro" id="IPR041499">
    <property type="entry name" value="Tfc1/Sfc1_N"/>
</dbReference>
<evidence type="ECO:0000256" key="3">
    <source>
        <dbReference type="ARBA" id="ARBA00023163"/>
    </source>
</evidence>
<keyword evidence="2" id="KW-0238">DNA-binding</keyword>
<evidence type="ECO:0000259" key="6">
    <source>
        <dbReference type="Pfam" id="PF09734"/>
    </source>
</evidence>
<sequence length="634" mass="71801">MDVHRDSLTAPFFTVPPRRLVSVEHPAVVRNPDKAVETLQGNAGIEKILNPPPRMADAPAQLLLRPEDAMSRPLKSISNVSNNVLLQVTVPKWTGRKRKRGSNEPFRDATPEPETPAGSVRRHKAKDLLRSLRDNEAKYQVRPVGRVERTHIFRGMPDFVYSTANSAFATKFRENILPHDLAKLKQFDIDMTKAVNKNTDIIPPPSFSHGDVPFPYLYGNSNVFILIPQKLTAVNSYRQNPTVKHAIGQSGNVTTINTQQPSKIATHLLPYDIPEVPSKPHENIPPIETQDPALRRTVRDLQVLFEERPAWTRRGIRNQLTTEEQLTSLRFAIPYVGYIFRSGPWRDAIIKLGVDPRSSPEYRHYQTFMFRLMPREPEVARDGKRRRDHDHDLPLEESSAAAKDPESHLFKGTLPLPLDGKIWMVRDIVDPQIASVLYPPDERSSTDHPFVRETCEPVSDGWYGNGTLAKAKTIMRQKINTLIENRQPDENEFVRIMEFPDHAHGPDDLVKFMCDPATSTKRDDILATEVRAAIKGAPIWRMKFESNRRDKGKKGKEKEAEVEMETQQEQSEGEEEEMERVEMLENEVAAALAARDAAEGDEGDEGDDDGEAEEDMDEGDEGEVDDGDEMGDEL</sequence>
<dbReference type="GO" id="GO:0000127">
    <property type="term" value="C:transcription factor TFIIIC complex"/>
    <property type="evidence" value="ECO:0007669"/>
    <property type="project" value="InterPro"/>
</dbReference>
<keyword evidence="3" id="KW-0804">Transcription</keyword>
<comment type="subcellular location">
    <subcellularLocation>
        <location evidence="1">Nucleus</location>
    </subcellularLocation>
</comment>
<proteinExistence type="predicted"/>
<feature type="compositionally biased region" description="Acidic residues" evidence="5">
    <location>
        <begin position="562"/>
        <end position="579"/>
    </location>
</feature>
<feature type="region of interest" description="Disordered" evidence="5">
    <location>
        <begin position="95"/>
        <end position="124"/>
    </location>
</feature>
<gene>
    <name evidence="8" type="ORF">N7532_007747</name>
</gene>
<feature type="compositionally biased region" description="Acidic residues" evidence="5">
    <location>
        <begin position="599"/>
        <end position="634"/>
    </location>
</feature>
<feature type="region of interest" description="Disordered" evidence="5">
    <location>
        <begin position="545"/>
        <end position="634"/>
    </location>
</feature>
<dbReference type="EMBL" id="JAPQKI010000009">
    <property type="protein sequence ID" value="KAJ5089063.1"/>
    <property type="molecule type" value="Genomic_DNA"/>
</dbReference>
<feature type="compositionally biased region" description="Low complexity" evidence="5">
    <location>
        <begin position="586"/>
        <end position="595"/>
    </location>
</feature>
<dbReference type="RefSeq" id="XP_056471045.1">
    <property type="nucleotide sequence ID" value="XM_056620239.1"/>
</dbReference>
<name>A0A9W9EW35_9EURO</name>
<reference evidence="8" key="2">
    <citation type="journal article" date="2023" name="IMA Fungus">
        <title>Comparative genomic study of the Penicillium genus elucidates a diverse pangenome and 15 lateral gene transfer events.</title>
        <authorList>
            <person name="Petersen C."/>
            <person name="Sorensen T."/>
            <person name="Nielsen M.R."/>
            <person name="Sondergaard T.E."/>
            <person name="Sorensen J.L."/>
            <person name="Fitzpatrick D.A."/>
            <person name="Frisvad J.C."/>
            <person name="Nielsen K.L."/>
        </authorList>
    </citation>
    <scope>NUCLEOTIDE SEQUENCE</scope>
    <source>
        <strain evidence="8">IBT 30761</strain>
    </source>
</reference>
<dbReference type="GO" id="GO:0001002">
    <property type="term" value="F:RNA polymerase III type 1 promoter sequence-specific DNA binding"/>
    <property type="evidence" value="ECO:0007669"/>
    <property type="project" value="TreeGrafter"/>
</dbReference>
<dbReference type="OrthoDB" id="5598268at2759"/>
<evidence type="ECO:0000313" key="8">
    <source>
        <dbReference type="EMBL" id="KAJ5089063.1"/>
    </source>
</evidence>
<reference evidence="8" key="1">
    <citation type="submission" date="2022-11" db="EMBL/GenBank/DDBJ databases">
        <authorList>
            <person name="Petersen C."/>
        </authorList>
    </citation>
    <scope>NUCLEOTIDE SEQUENCE</scope>
    <source>
        <strain evidence="8">IBT 30761</strain>
    </source>
</reference>
<dbReference type="GO" id="GO:0001003">
    <property type="term" value="F:RNA polymerase III type 2 promoter sequence-specific DNA binding"/>
    <property type="evidence" value="ECO:0007669"/>
    <property type="project" value="TreeGrafter"/>
</dbReference>
<dbReference type="InterPro" id="IPR040454">
    <property type="entry name" value="TF_IIIC_Tfc1/Sfc1"/>
</dbReference>
<dbReference type="InterPro" id="IPR042536">
    <property type="entry name" value="TFIIIC_tauA_Sfc1"/>
</dbReference>
<dbReference type="AlphaFoldDB" id="A0A9W9EW35"/>
<evidence type="ECO:0000313" key="9">
    <source>
        <dbReference type="Proteomes" id="UP001149074"/>
    </source>
</evidence>
<evidence type="ECO:0000256" key="5">
    <source>
        <dbReference type="SAM" id="MobiDB-lite"/>
    </source>
</evidence>
<dbReference type="PANTHER" id="PTHR13230">
    <property type="entry name" value="GENERAL TRANSCRIPTION FACTOR IIIC, POLYPEPTIDE 5"/>
    <property type="match status" value="1"/>
</dbReference>
<dbReference type="GeneID" id="81359218"/>
<protein>
    <recommendedName>
        <fullName evidence="10">Transcription factor IIIC subunit 5 HTH domain-containing protein</fullName>
    </recommendedName>
</protein>
<keyword evidence="4" id="KW-0539">Nucleus</keyword>
<evidence type="ECO:0000256" key="4">
    <source>
        <dbReference type="ARBA" id="ARBA00023242"/>
    </source>
</evidence>
<feature type="region of interest" description="Disordered" evidence="5">
    <location>
        <begin position="379"/>
        <end position="404"/>
    </location>
</feature>
<dbReference type="Proteomes" id="UP001149074">
    <property type="component" value="Unassembled WGS sequence"/>
</dbReference>
<dbReference type="GO" id="GO:0005634">
    <property type="term" value="C:nucleus"/>
    <property type="evidence" value="ECO:0007669"/>
    <property type="project" value="UniProtKB-SubCell"/>
</dbReference>
<feature type="domain" description="Transcription factor IIIC subunit Tfc1/Sfc1 triple barrel" evidence="7">
    <location>
        <begin position="21"/>
        <end position="162"/>
    </location>
</feature>
<keyword evidence="9" id="KW-1185">Reference proteome</keyword>
<evidence type="ECO:0000256" key="1">
    <source>
        <dbReference type="ARBA" id="ARBA00004123"/>
    </source>
</evidence>
<evidence type="ECO:0000259" key="7">
    <source>
        <dbReference type="Pfam" id="PF17682"/>
    </source>
</evidence>
<feature type="domain" description="Transcription factor IIIC subunit 5 HTH" evidence="6">
    <location>
        <begin position="201"/>
        <end position="371"/>
    </location>
</feature>
<evidence type="ECO:0008006" key="10">
    <source>
        <dbReference type="Google" id="ProtNLM"/>
    </source>
</evidence>
<dbReference type="GO" id="GO:0006384">
    <property type="term" value="P:transcription initiation at RNA polymerase III promoter"/>
    <property type="evidence" value="ECO:0007669"/>
    <property type="project" value="InterPro"/>
</dbReference>